<sequence length="555" mass="60507">MDGRPRQPPGAAGPPPGDSSTPPADQPPGDSGAGAQVDFNDLFSLRRPRDARAGFASGLKSIAKGLVGGTASLVAAPVVYSQQEGWKGLGKGLAVGVATAVVLPVTGAVVGTTQMLRGLVNTPEAIYEAAVNGRYWDNVKREWVDEPPMPLVEQAQPAGGGGGRGPPVEGGYYEMLNVPTNATQEEIKRQYYLLARQLHPDKNPDDPQAKERFQKLGEAYQVLADPVLRANYDQNGADSLNVNFMDGSEFFGMLFGCEQFEYLVGELYIAATARISVDVFDKSMERVQYERVEKLVTNLRAILERYVQGDKEGFILAQKEEATRLSKVSFGDTMLYTIGKVYEHQADIYLGDVFQSTFARMKQKGDTIRSYIGAAVSGVKAYKAQKRLEKWDESHQGEEASSPMATPAEGSDGAIPDGPPPETTGEQQESVAPEGQTDPQKAYEEMMARHQMEEDAMPVVLEAMWAANVIDIQNTIRRVCKRLLNDGTSKEQKALSRVRAEGLKELGKIFVEYGSQGTGTGVENTEGAKKTMEDAMMRVVEKRHAQDDAMHKAET</sequence>
<dbReference type="InterPro" id="IPR001623">
    <property type="entry name" value="DnaJ_domain"/>
</dbReference>
<evidence type="ECO:0000313" key="4">
    <source>
        <dbReference type="Proteomes" id="UP000708148"/>
    </source>
</evidence>
<dbReference type="OrthoDB" id="10250354at2759"/>
<proteinExistence type="predicted"/>
<protein>
    <recommendedName>
        <fullName evidence="2">J domain-containing protein</fullName>
    </recommendedName>
</protein>
<dbReference type="EMBL" id="CAJHUC010002926">
    <property type="protein sequence ID" value="CAD7704560.1"/>
    <property type="molecule type" value="Genomic_DNA"/>
</dbReference>
<dbReference type="PANTHER" id="PTHR44094">
    <property type="entry name" value="DNAJ HEAT SHOCK N-TERMINAL DOMAIN-CONTAINING PROTEIN"/>
    <property type="match status" value="1"/>
</dbReference>
<dbReference type="PANTHER" id="PTHR44094:SF8">
    <property type="entry name" value="DNAJ HEAT SHOCK N-TERMINAL DOMAIN-CONTAINING PROTEIN-RELATED"/>
    <property type="match status" value="1"/>
</dbReference>
<evidence type="ECO:0000256" key="1">
    <source>
        <dbReference type="SAM" id="MobiDB-lite"/>
    </source>
</evidence>
<dbReference type="AlphaFoldDB" id="A0A8S1JAK7"/>
<keyword evidence="4" id="KW-1185">Reference proteome</keyword>
<dbReference type="Pfam" id="PF00226">
    <property type="entry name" value="DnaJ"/>
    <property type="match status" value="1"/>
</dbReference>
<dbReference type="InterPro" id="IPR018253">
    <property type="entry name" value="DnaJ_domain_CS"/>
</dbReference>
<organism evidence="3 4">
    <name type="scientific">Ostreobium quekettii</name>
    <dbReference type="NCBI Taxonomy" id="121088"/>
    <lineage>
        <taxon>Eukaryota</taxon>
        <taxon>Viridiplantae</taxon>
        <taxon>Chlorophyta</taxon>
        <taxon>core chlorophytes</taxon>
        <taxon>Ulvophyceae</taxon>
        <taxon>TCBD clade</taxon>
        <taxon>Bryopsidales</taxon>
        <taxon>Ostreobineae</taxon>
        <taxon>Ostreobiaceae</taxon>
        <taxon>Ostreobium</taxon>
    </lineage>
</organism>
<name>A0A8S1JAK7_9CHLO</name>
<dbReference type="SUPFAM" id="SSF46565">
    <property type="entry name" value="Chaperone J-domain"/>
    <property type="match status" value="1"/>
</dbReference>
<dbReference type="InterPro" id="IPR036869">
    <property type="entry name" value="J_dom_sf"/>
</dbReference>
<feature type="compositionally biased region" description="Basic and acidic residues" evidence="1">
    <location>
        <begin position="389"/>
        <end position="398"/>
    </location>
</feature>
<dbReference type="InterPro" id="IPR026894">
    <property type="entry name" value="DnaJ_X"/>
</dbReference>
<accession>A0A8S1JAK7</accession>
<dbReference type="PRINTS" id="PR00625">
    <property type="entry name" value="JDOMAIN"/>
</dbReference>
<feature type="compositionally biased region" description="Pro residues" evidence="1">
    <location>
        <begin position="1"/>
        <end position="17"/>
    </location>
</feature>
<dbReference type="Gene3D" id="1.10.287.110">
    <property type="entry name" value="DnaJ domain"/>
    <property type="match status" value="1"/>
</dbReference>
<feature type="domain" description="J" evidence="2">
    <location>
        <begin position="171"/>
        <end position="236"/>
    </location>
</feature>
<feature type="region of interest" description="Disordered" evidence="1">
    <location>
        <begin position="389"/>
        <end position="439"/>
    </location>
</feature>
<dbReference type="CDD" id="cd06257">
    <property type="entry name" value="DnaJ"/>
    <property type="match status" value="1"/>
</dbReference>
<gene>
    <name evidence="3" type="ORF">OSTQU699_LOCUS9915</name>
</gene>
<evidence type="ECO:0000259" key="2">
    <source>
        <dbReference type="PROSITE" id="PS50076"/>
    </source>
</evidence>
<comment type="caution">
    <text evidence="3">The sequence shown here is derived from an EMBL/GenBank/DDBJ whole genome shotgun (WGS) entry which is preliminary data.</text>
</comment>
<reference evidence="3" key="1">
    <citation type="submission" date="2020-12" db="EMBL/GenBank/DDBJ databases">
        <authorList>
            <person name="Iha C."/>
        </authorList>
    </citation>
    <scope>NUCLEOTIDE SEQUENCE</scope>
</reference>
<dbReference type="PROSITE" id="PS50076">
    <property type="entry name" value="DNAJ_2"/>
    <property type="match status" value="1"/>
</dbReference>
<dbReference type="Proteomes" id="UP000708148">
    <property type="component" value="Unassembled WGS sequence"/>
</dbReference>
<dbReference type="SMART" id="SM00271">
    <property type="entry name" value="DnaJ"/>
    <property type="match status" value="1"/>
</dbReference>
<dbReference type="PROSITE" id="PS00636">
    <property type="entry name" value="DNAJ_1"/>
    <property type="match status" value="1"/>
</dbReference>
<feature type="region of interest" description="Disordered" evidence="1">
    <location>
        <begin position="1"/>
        <end position="36"/>
    </location>
</feature>
<dbReference type="InterPro" id="IPR052423">
    <property type="entry name" value="EMIR"/>
</dbReference>
<evidence type="ECO:0000313" key="3">
    <source>
        <dbReference type="EMBL" id="CAD7704560.1"/>
    </source>
</evidence>
<dbReference type="Pfam" id="PF14308">
    <property type="entry name" value="DnaJ-X"/>
    <property type="match status" value="1"/>
</dbReference>